<dbReference type="AlphaFoldDB" id="A0A6G8Q9S5"/>
<keyword evidence="4 6" id="KW-0472">Membrane</keyword>
<feature type="transmembrane region" description="Helical" evidence="6">
    <location>
        <begin position="258"/>
        <end position="276"/>
    </location>
</feature>
<feature type="transmembrane region" description="Helical" evidence="6">
    <location>
        <begin position="619"/>
        <end position="637"/>
    </location>
</feature>
<proteinExistence type="predicted"/>
<feature type="transmembrane region" description="Helical" evidence="6">
    <location>
        <begin position="384"/>
        <end position="405"/>
    </location>
</feature>
<feature type="transmembrane region" description="Helical" evidence="6">
    <location>
        <begin position="89"/>
        <end position="112"/>
    </location>
</feature>
<evidence type="ECO:0000259" key="7">
    <source>
        <dbReference type="Pfam" id="PF00361"/>
    </source>
</evidence>
<dbReference type="GO" id="GO:0016020">
    <property type="term" value="C:membrane"/>
    <property type="evidence" value="ECO:0007669"/>
    <property type="project" value="UniProtKB-SubCell"/>
</dbReference>
<organism evidence="9 10">
    <name type="scientific">Rubrobacter tropicus</name>
    <dbReference type="NCBI Taxonomy" id="2653851"/>
    <lineage>
        <taxon>Bacteria</taxon>
        <taxon>Bacillati</taxon>
        <taxon>Actinomycetota</taxon>
        <taxon>Rubrobacteria</taxon>
        <taxon>Rubrobacterales</taxon>
        <taxon>Rubrobacteraceae</taxon>
        <taxon>Rubrobacter</taxon>
    </lineage>
</organism>
<feature type="transmembrane region" description="Helical" evidence="6">
    <location>
        <begin position="515"/>
        <end position="538"/>
    </location>
</feature>
<dbReference type="KEGG" id="rub:GBA63_11490"/>
<dbReference type="PRINTS" id="PR01435">
    <property type="entry name" value="NPOXDRDTASE5"/>
</dbReference>
<sequence length="663" mass="71034">METVGQQLIITAIPALPALVFLVLVLFGRVLKENAQYVAILGVTISLVFSAFALAWVAGWLPGGADGDPIAFSKPWIDLGAGGSFSMGVYIDGLAAVMLVVVCLVSLMIQLYSGAFMEGDKRFAWFYAVLNLFTASMLGLVLAPNFIQLYIFWELVGVCSYLLVGHWYEKPSARDAAQKAFIVTRVGDAALFVGIIIFWATTGSVGFEDISQAAQAGFIGGSLFTAAVVMVFVGAIGKSAQFPLHVWLPDAMEGPTPVSALIHAATMVAAGVYLVARTFDIFVQSPAAMLVVAYIGGFTALMAGTMALVKKDIKRVIAYSTVSQLGYMMLGLGIGSYTAGVFHLYNHAFFKALLFLCAGSIIYAMDSYNMFEMGGLRRRMPITFWAMILAGLSLSGIFPFAGFWSKDAIVASAYEEHLYVLFAMALLTVFLTAFYIFRAIFVAFTGEPRTEAARNATESPGIMTGPMLILAFLSVVSGWVGIPEGFGLPIRDYFSAFVTPSEFATRTLDLEEHSFSFALGGVSVLVALLGIGLAYALYVQKPERSGALARRFAPVHTFLDKGWYFDALYGATFVRAARWLGRATNGFDRRVAVGGLVGGIGRAAMGVGGLLQRFQTGGVQNYALFILLAVLVIGVIVGAQYAFMVVALIAVITIAAFAVGVKL</sequence>
<evidence type="ECO:0000256" key="4">
    <source>
        <dbReference type="ARBA" id="ARBA00023136"/>
    </source>
</evidence>
<name>A0A6G8Q9S5_9ACTN</name>
<dbReference type="EMBL" id="CP045119">
    <property type="protein sequence ID" value="QIN83193.1"/>
    <property type="molecule type" value="Genomic_DNA"/>
</dbReference>
<dbReference type="GO" id="GO:0012505">
    <property type="term" value="C:endomembrane system"/>
    <property type="evidence" value="ECO:0007669"/>
    <property type="project" value="UniProtKB-SubCell"/>
</dbReference>
<evidence type="ECO:0000256" key="6">
    <source>
        <dbReference type="SAM" id="Phobius"/>
    </source>
</evidence>
<feature type="transmembrane region" description="Helical" evidence="6">
    <location>
        <begin position="6"/>
        <end position="27"/>
    </location>
</feature>
<dbReference type="GO" id="GO:0008137">
    <property type="term" value="F:NADH dehydrogenase (ubiquinone) activity"/>
    <property type="evidence" value="ECO:0007669"/>
    <property type="project" value="InterPro"/>
</dbReference>
<dbReference type="InterPro" id="IPR001750">
    <property type="entry name" value="ND/Mrp_TM"/>
</dbReference>
<dbReference type="NCBIfam" id="NF005141">
    <property type="entry name" value="PRK06590.1"/>
    <property type="match status" value="1"/>
</dbReference>
<feature type="transmembrane region" description="Helical" evidence="6">
    <location>
        <begin position="288"/>
        <end position="309"/>
    </location>
</feature>
<protein>
    <submittedName>
        <fullName evidence="9">NADH-quinone oxidoreductase subunit L</fullName>
    </submittedName>
</protein>
<dbReference type="InterPro" id="IPR001516">
    <property type="entry name" value="Proton_antipo_N"/>
</dbReference>
<evidence type="ECO:0000256" key="5">
    <source>
        <dbReference type="RuleBase" id="RU000320"/>
    </source>
</evidence>
<dbReference type="NCBIfam" id="TIGR01974">
    <property type="entry name" value="NDH_I_L"/>
    <property type="match status" value="1"/>
</dbReference>
<keyword evidence="10" id="KW-1185">Reference proteome</keyword>
<feature type="transmembrane region" description="Helical" evidence="6">
    <location>
        <begin position="344"/>
        <end position="364"/>
    </location>
</feature>
<dbReference type="GO" id="GO:0015990">
    <property type="term" value="P:electron transport coupled proton transport"/>
    <property type="evidence" value="ECO:0007669"/>
    <property type="project" value="TreeGrafter"/>
</dbReference>
<feature type="transmembrane region" description="Helical" evidence="6">
    <location>
        <begin position="39"/>
        <end position="61"/>
    </location>
</feature>
<feature type="transmembrane region" description="Helical" evidence="6">
    <location>
        <begin position="180"/>
        <end position="201"/>
    </location>
</feature>
<dbReference type="PANTHER" id="PTHR42829">
    <property type="entry name" value="NADH-UBIQUINONE OXIDOREDUCTASE CHAIN 5"/>
    <property type="match status" value="1"/>
</dbReference>
<evidence type="ECO:0000256" key="3">
    <source>
        <dbReference type="ARBA" id="ARBA00022989"/>
    </source>
</evidence>
<dbReference type="GO" id="GO:0042773">
    <property type="term" value="P:ATP synthesis coupled electron transport"/>
    <property type="evidence" value="ECO:0007669"/>
    <property type="project" value="InterPro"/>
</dbReference>
<dbReference type="GO" id="GO:0048038">
    <property type="term" value="F:quinone binding"/>
    <property type="evidence" value="ECO:0007669"/>
    <property type="project" value="UniProtKB-KW"/>
</dbReference>
<feature type="transmembrane region" description="Helical" evidence="6">
    <location>
        <begin position="149"/>
        <end position="168"/>
    </location>
</feature>
<gene>
    <name evidence="9" type="primary">nuoL</name>
    <name evidence="9" type="ORF">GBA63_11490</name>
</gene>
<evidence type="ECO:0000313" key="10">
    <source>
        <dbReference type="Proteomes" id="UP000501452"/>
    </source>
</evidence>
<dbReference type="PANTHER" id="PTHR42829:SF2">
    <property type="entry name" value="NADH-UBIQUINONE OXIDOREDUCTASE CHAIN 5"/>
    <property type="match status" value="1"/>
</dbReference>
<dbReference type="PRINTS" id="PR01434">
    <property type="entry name" value="NADHDHGNASE5"/>
</dbReference>
<feature type="transmembrane region" description="Helical" evidence="6">
    <location>
        <begin position="316"/>
        <end position="338"/>
    </location>
</feature>
<dbReference type="Gene3D" id="1.20.5.2700">
    <property type="match status" value="1"/>
</dbReference>
<dbReference type="Proteomes" id="UP000501452">
    <property type="component" value="Chromosome"/>
</dbReference>
<feature type="transmembrane region" description="Helical" evidence="6">
    <location>
        <begin position="643"/>
        <end position="661"/>
    </location>
</feature>
<keyword evidence="2 5" id="KW-0812">Transmembrane</keyword>
<feature type="domain" description="NADH-Ubiquinone oxidoreductase (complex I) chain 5 N-terminal" evidence="8">
    <location>
        <begin position="76"/>
        <end position="127"/>
    </location>
</feature>
<dbReference type="GO" id="GO:0003954">
    <property type="term" value="F:NADH dehydrogenase activity"/>
    <property type="evidence" value="ECO:0007669"/>
    <property type="project" value="TreeGrafter"/>
</dbReference>
<evidence type="ECO:0000313" key="9">
    <source>
        <dbReference type="EMBL" id="QIN83193.1"/>
    </source>
</evidence>
<feature type="transmembrane region" description="Helical" evidence="6">
    <location>
        <begin position="417"/>
        <end position="441"/>
    </location>
</feature>
<keyword evidence="3 6" id="KW-1133">Transmembrane helix</keyword>
<dbReference type="InterPro" id="IPR018393">
    <property type="entry name" value="NADHpl_OxRdtase_5_subgr"/>
</dbReference>
<comment type="subcellular location">
    <subcellularLocation>
        <location evidence="1">Endomembrane system</location>
        <topology evidence="1">Multi-pass membrane protein</topology>
    </subcellularLocation>
    <subcellularLocation>
        <location evidence="5">Membrane</location>
        <topology evidence="5">Multi-pass membrane protein</topology>
    </subcellularLocation>
</comment>
<dbReference type="Pfam" id="PF00361">
    <property type="entry name" value="Proton_antipo_M"/>
    <property type="match status" value="1"/>
</dbReference>
<evidence type="ECO:0000259" key="8">
    <source>
        <dbReference type="Pfam" id="PF00662"/>
    </source>
</evidence>
<dbReference type="Pfam" id="PF00662">
    <property type="entry name" value="Proton_antipo_N"/>
    <property type="match status" value="1"/>
</dbReference>
<reference evidence="9 10" key="1">
    <citation type="submission" date="2019-10" db="EMBL/GenBank/DDBJ databases">
        <title>Rubrobacter sp nov SCSIO 52090 isolated from a deep-sea sediment in the South China Sea.</title>
        <authorList>
            <person name="Chen R.W."/>
        </authorList>
    </citation>
    <scope>NUCLEOTIDE SEQUENCE [LARGE SCALE GENOMIC DNA]</scope>
    <source>
        <strain evidence="9 10">SCSIO 52909</strain>
    </source>
</reference>
<dbReference type="RefSeq" id="WP_166176247.1">
    <property type="nucleotide sequence ID" value="NZ_CP045119.1"/>
</dbReference>
<feature type="transmembrane region" description="Helical" evidence="6">
    <location>
        <begin position="124"/>
        <end position="143"/>
    </location>
</feature>
<feature type="transmembrane region" description="Helical" evidence="6">
    <location>
        <begin position="462"/>
        <end position="482"/>
    </location>
</feature>
<evidence type="ECO:0000256" key="1">
    <source>
        <dbReference type="ARBA" id="ARBA00004127"/>
    </source>
</evidence>
<accession>A0A6G8Q9S5</accession>
<feature type="domain" description="NADH:quinone oxidoreductase/Mrp antiporter transmembrane" evidence="7">
    <location>
        <begin position="143"/>
        <end position="432"/>
    </location>
</feature>
<evidence type="ECO:0000256" key="2">
    <source>
        <dbReference type="ARBA" id="ARBA00022692"/>
    </source>
</evidence>
<feature type="transmembrane region" description="Helical" evidence="6">
    <location>
        <begin position="213"/>
        <end position="237"/>
    </location>
</feature>
<dbReference type="InterPro" id="IPR003945">
    <property type="entry name" value="NU5C-like"/>
</dbReference>